<evidence type="ECO:0000313" key="2">
    <source>
        <dbReference type="Proteomes" id="UP000624701"/>
    </source>
</evidence>
<dbReference type="Pfam" id="PF20125">
    <property type="entry name" value="DUF6515"/>
    <property type="match status" value="1"/>
</dbReference>
<dbReference type="EMBL" id="BMDQ01000001">
    <property type="protein sequence ID" value="GGI56334.1"/>
    <property type="molecule type" value="Genomic_DNA"/>
</dbReference>
<dbReference type="InterPro" id="IPR045398">
    <property type="entry name" value="DUF6515"/>
</dbReference>
<name>A0ABQ2BW76_9FLAO</name>
<evidence type="ECO:0008006" key="3">
    <source>
        <dbReference type="Google" id="ProtNLM"/>
    </source>
</evidence>
<comment type="caution">
    <text evidence="1">The sequence shown here is derived from an EMBL/GenBank/DDBJ whole genome shotgun (WGS) entry which is preliminary data.</text>
</comment>
<dbReference type="Proteomes" id="UP000624701">
    <property type="component" value="Unassembled WGS sequence"/>
</dbReference>
<sequence>MRNLFVLLGLIFFLSLNSCARRVVVRQPTNVTVVKKLPKNYKVVRVNGKRYYTWNGKRYRKTRNGYVIVNI</sequence>
<accession>A0ABQ2BW76</accession>
<reference evidence="2" key="1">
    <citation type="journal article" date="2019" name="Int. J. Syst. Evol. Microbiol.">
        <title>The Global Catalogue of Microorganisms (GCM) 10K type strain sequencing project: providing services to taxonomists for standard genome sequencing and annotation.</title>
        <authorList>
            <consortium name="The Broad Institute Genomics Platform"/>
            <consortium name="The Broad Institute Genome Sequencing Center for Infectious Disease"/>
            <person name="Wu L."/>
            <person name="Ma J."/>
        </authorList>
    </citation>
    <scope>NUCLEOTIDE SEQUENCE [LARGE SCALE GENOMIC DNA]</scope>
    <source>
        <strain evidence="2">CCM 8681</strain>
    </source>
</reference>
<gene>
    <name evidence="1" type="ORF">GCM10011444_06430</name>
</gene>
<protein>
    <recommendedName>
        <fullName evidence="3">Lipoprotein</fullName>
    </recommendedName>
</protein>
<evidence type="ECO:0000313" key="1">
    <source>
        <dbReference type="EMBL" id="GGI56334.1"/>
    </source>
</evidence>
<organism evidence="1 2">
    <name type="scientific">Winogradskyella haliclonae</name>
    <dbReference type="NCBI Taxonomy" id="2048558"/>
    <lineage>
        <taxon>Bacteria</taxon>
        <taxon>Pseudomonadati</taxon>
        <taxon>Bacteroidota</taxon>
        <taxon>Flavobacteriia</taxon>
        <taxon>Flavobacteriales</taxon>
        <taxon>Flavobacteriaceae</taxon>
        <taxon>Winogradskyella</taxon>
    </lineage>
</organism>
<proteinExistence type="predicted"/>
<keyword evidence="2" id="KW-1185">Reference proteome</keyword>